<dbReference type="EMBL" id="VBQZ03000036">
    <property type="protein sequence ID" value="MXQ87005.1"/>
    <property type="molecule type" value="Genomic_DNA"/>
</dbReference>
<feature type="region of interest" description="Disordered" evidence="1">
    <location>
        <begin position="97"/>
        <end position="134"/>
    </location>
</feature>
<proteinExistence type="predicted"/>
<protein>
    <submittedName>
        <fullName evidence="2">Uncharacterized protein</fullName>
    </submittedName>
</protein>
<gene>
    <name evidence="2" type="ORF">E5288_WYG007618</name>
</gene>
<evidence type="ECO:0000313" key="3">
    <source>
        <dbReference type="Proteomes" id="UP000322234"/>
    </source>
</evidence>
<dbReference type="Proteomes" id="UP000322234">
    <property type="component" value="Unassembled WGS sequence"/>
</dbReference>
<reference evidence="2" key="1">
    <citation type="submission" date="2019-10" db="EMBL/GenBank/DDBJ databases">
        <title>The sequence and de novo assembly of the wild yak genome.</title>
        <authorList>
            <person name="Liu Y."/>
        </authorList>
    </citation>
    <scope>NUCLEOTIDE SEQUENCE [LARGE SCALE GENOMIC DNA]</scope>
    <source>
        <strain evidence="2">WY2019</strain>
    </source>
</reference>
<feature type="compositionally biased region" description="Basic and acidic residues" evidence="1">
    <location>
        <begin position="101"/>
        <end position="124"/>
    </location>
</feature>
<evidence type="ECO:0000256" key="1">
    <source>
        <dbReference type="SAM" id="MobiDB-lite"/>
    </source>
</evidence>
<comment type="caution">
    <text evidence="2">The sequence shown here is derived from an EMBL/GenBank/DDBJ whole genome shotgun (WGS) entry which is preliminary data.</text>
</comment>
<accession>A0A6B0RAV8</accession>
<keyword evidence="3" id="KW-1185">Reference proteome</keyword>
<dbReference type="AlphaFoldDB" id="A0A6B0RAV8"/>
<name>A0A6B0RAV8_9CETA</name>
<organism evidence="2 3">
    <name type="scientific">Bos mutus</name>
    <name type="common">wild yak</name>
    <dbReference type="NCBI Taxonomy" id="72004"/>
    <lineage>
        <taxon>Eukaryota</taxon>
        <taxon>Metazoa</taxon>
        <taxon>Chordata</taxon>
        <taxon>Craniata</taxon>
        <taxon>Vertebrata</taxon>
        <taxon>Euteleostomi</taxon>
        <taxon>Mammalia</taxon>
        <taxon>Eutheria</taxon>
        <taxon>Laurasiatheria</taxon>
        <taxon>Artiodactyla</taxon>
        <taxon>Ruminantia</taxon>
        <taxon>Pecora</taxon>
        <taxon>Bovidae</taxon>
        <taxon>Bovinae</taxon>
        <taxon>Bos</taxon>
    </lineage>
</organism>
<evidence type="ECO:0000313" key="2">
    <source>
        <dbReference type="EMBL" id="MXQ87005.1"/>
    </source>
</evidence>
<sequence>MVLVLQALDGGCEDKTSSRLNITRIEQPSPLESSLLISTFIRIVRVDAISYIFIHSANYALCGNKQDIHLRPDLHIEKSSKAKRKDIIWGMSTVVSKHGRNSGERSEERSVTEPGEKNWIREEEGLVSPGEGGWMEREITDGDCSCFPLEIPNSQETTLPASN</sequence>